<dbReference type="InterPro" id="IPR039055">
    <property type="entry name" value="MCU_fam"/>
</dbReference>
<evidence type="ECO:0000256" key="9">
    <source>
        <dbReference type="ARBA" id="ARBA00023136"/>
    </source>
</evidence>
<dbReference type="GO" id="GO:0015292">
    <property type="term" value="F:uniporter activity"/>
    <property type="evidence" value="ECO:0007669"/>
    <property type="project" value="UniProtKB-UniRule"/>
</dbReference>
<dbReference type="AlphaFoldDB" id="A0AAV3ATV1"/>
<gene>
    <name evidence="12" type="ORF">GDO54_009166</name>
</gene>
<dbReference type="EMBL" id="DYDO01000003">
    <property type="protein sequence ID" value="DBA28878.1"/>
    <property type="molecule type" value="Genomic_DNA"/>
</dbReference>
<dbReference type="GO" id="GO:0051560">
    <property type="term" value="P:mitochondrial calcium ion homeostasis"/>
    <property type="evidence" value="ECO:0007669"/>
    <property type="project" value="UniProtKB-UniRule"/>
</dbReference>
<name>A0AAV3ATV1_PYXAD</name>
<evidence type="ECO:0000256" key="8">
    <source>
        <dbReference type="ARBA" id="ARBA00023065"/>
    </source>
</evidence>
<evidence type="ECO:0000256" key="5">
    <source>
        <dbReference type="ARBA" id="ARBA00022692"/>
    </source>
</evidence>
<sequence length="314" mass="36445">MLTNKKVRGHNVPVRNIRGTLHLNNVCYYSTILPSSDVAVHYKHGLPIITLSLPSRNERCQFTIKPLTTTVGKFLQDIHNEDRGIEKLAAVSTDGTKFSASTLMGVLLKNDFHLVINNSTYHVHSPQTDKQPADESHGLDPVRSLVHSLYSTLKLEEHHLQKEQELIQRIEVLKEELMPLEQIRLNIQAKSDARTKIVMWTGLAVLSTQGGALGYLTWWVYSWDIMEPVTYFITYGNLIAFYAYYLLTNMDYVYPDARDRQFLHFFYKRAKRQKFDVERYNRLRNELAKSEESLGRLRNPLKLKLPIDQLKENK</sequence>
<evidence type="ECO:0000256" key="2">
    <source>
        <dbReference type="ARBA" id="ARBA00005653"/>
    </source>
</evidence>
<dbReference type="GO" id="GO:0036444">
    <property type="term" value="P:calcium import into the mitochondrion"/>
    <property type="evidence" value="ECO:0007669"/>
    <property type="project" value="TreeGrafter"/>
</dbReference>
<keyword evidence="7 10" id="KW-1133">Transmembrane helix</keyword>
<dbReference type="GO" id="GO:0005262">
    <property type="term" value="F:calcium channel activity"/>
    <property type="evidence" value="ECO:0007669"/>
    <property type="project" value="UniProtKB-UniRule"/>
</dbReference>
<keyword evidence="10" id="KW-0407">Ion channel</keyword>
<feature type="transmembrane region" description="Helical" evidence="10">
    <location>
        <begin position="197"/>
        <end position="217"/>
    </location>
</feature>
<keyword evidence="10" id="KW-0107">Calcium channel</keyword>
<keyword evidence="4 10" id="KW-0109">Calcium transport</keyword>
<organism evidence="12 13">
    <name type="scientific">Pyxicephalus adspersus</name>
    <name type="common">African bullfrog</name>
    <dbReference type="NCBI Taxonomy" id="30357"/>
    <lineage>
        <taxon>Eukaryota</taxon>
        <taxon>Metazoa</taxon>
        <taxon>Chordata</taxon>
        <taxon>Craniata</taxon>
        <taxon>Vertebrata</taxon>
        <taxon>Euteleostomi</taxon>
        <taxon>Amphibia</taxon>
        <taxon>Batrachia</taxon>
        <taxon>Anura</taxon>
        <taxon>Neobatrachia</taxon>
        <taxon>Ranoidea</taxon>
        <taxon>Pyxicephalidae</taxon>
        <taxon>Pyxicephalinae</taxon>
        <taxon>Pyxicephalus</taxon>
    </lineage>
</organism>
<protein>
    <recommendedName>
        <fullName evidence="10">Calcium uniporter protein</fullName>
    </recommendedName>
</protein>
<keyword evidence="13" id="KW-1185">Reference proteome</keyword>
<feature type="domain" description="Calcium uniporter protein C-terminal" evidence="11">
    <location>
        <begin position="81"/>
        <end position="283"/>
    </location>
</feature>
<reference evidence="12" key="1">
    <citation type="thesis" date="2020" institute="ProQuest LLC" country="789 East Eisenhower Parkway, Ann Arbor, MI, USA">
        <title>Comparative Genomics and Chromosome Evolution.</title>
        <authorList>
            <person name="Mudd A.B."/>
        </authorList>
    </citation>
    <scope>NUCLEOTIDE SEQUENCE</scope>
    <source>
        <strain evidence="12">1538</strain>
        <tissue evidence="12">Blood</tissue>
    </source>
</reference>
<evidence type="ECO:0000313" key="12">
    <source>
        <dbReference type="EMBL" id="DBA28878.1"/>
    </source>
</evidence>
<evidence type="ECO:0000256" key="4">
    <source>
        <dbReference type="ARBA" id="ARBA00022568"/>
    </source>
</evidence>
<comment type="caution">
    <text evidence="12">The sequence shown here is derived from an EMBL/GenBank/DDBJ whole genome shotgun (WGS) entry which is preliminary data.</text>
</comment>
<proteinExistence type="inferred from homology"/>
<comment type="similarity">
    <text evidence="2 10">Belongs to the MCU (TC 1.A.77) family.</text>
</comment>
<comment type="function">
    <text evidence="10">Mitochondrial inner membrane calcium uniporter that mediates calcium uptake into mitochondria. Mitochondrial calcium homeostasis plays key roles in cellular physiology and regulates cell bioenergetics, cytoplasmic calcium signals and activation of cell death pathways.</text>
</comment>
<comment type="subcellular location">
    <subcellularLocation>
        <location evidence="1">Membrane</location>
        <topology evidence="1">Multi-pass membrane protein</topology>
    </subcellularLocation>
    <subcellularLocation>
        <location evidence="10">Mitochondrion inner membrane</location>
        <topology evidence="10">Multi-pass membrane protein</topology>
    </subcellularLocation>
</comment>
<evidence type="ECO:0000256" key="3">
    <source>
        <dbReference type="ARBA" id="ARBA00022448"/>
    </source>
</evidence>
<keyword evidence="10" id="KW-0496">Mitochondrion</keyword>
<keyword evidence="9 10" id="KW-0472">Membrane</keyword>
<accession>A0AAV3ATV1</accession>
<evidence type="ECO:0000259" key="11">
    <source>
        <dbReference type="Pfam" id="PF04678"/>
    </source>
</evidence>
<dbReference type="Pfam" id="PF04678">
    <property type="entry name" value="MCU"/>
    <property type="match status" value="1"/>
</dbReference>
<keyword evidence="8 10" id="KW-0406">Ion transport</keyword>
<keyword evidence="6 10" id="KW-0106">Calcium</keyword>
<evidence type="ECO:0000313" key="13">
    <source>
        <dbReference type="Proteomes" id="UP001181693"/>
    </source>
</evidence>
<keyword evidence="10" id="KW-0999">Mitochondrion inner membrane</keyword>
<dbReference type="InterPro" id="IPR006769">
    <property type="entry name" value="MCU_C"/>
</dbReference>
<dbReference type="PANTHER" id="PTHR13462:SF6">
    <property type="entry name" value="CALCIUM UNIPORTER REGULATORY SUBUNIT MCUB, MITOCHONDRIAL"/>
    <property type="match status" value="1"/>
</dbReference>
<keyword evidence="3 10" id="KW-0813">Transport</keyword>
<evidence type="ECO:0000256" key="10">
    <source>
        <dbReference type="RuleBase" id="RU367035"/>
    </source>
</evidence>
<dbReference type="GO" id="GO:1990246">
    <property type="term" value="C:uniplex complex"/>
    <property type="evidence" value="ECO:0007669"/>
    <property type="project" value="TreeGrafter"/>
</dbReference>
<dbReference type="GO" id="GO:0019855">
    <property type="term" value="F:calcium channel inhibitor activity"/>
    <property type="evidence" value="ECO:0007669"/>
    <property type="project" value="TreeGrafter"/>
</dbReference>
<keyword evidence="5 10" id="KW-0812">Transmembrane</keyword>
<feature type="transmembrane region" description="Helical" evidence="10">
    <location>
        <begin position="229"/>
        <end position="247"/>
    </location>
</feature>
<comment type="domain">
    <text evidence="10">The selectivity filter, in which calcium ions are arranged in single file, is composed of two acidic rings separated by one helical turn along the central axis of the channel pore.</text>
</comment>
<evidence type="ECO:0000256" key="6">
    <source>
        <dbReference type="ARBA" id="ARBA00022837"/>
    </source>
</evidence>
<evidence type="ECO:0000256" key="1">
    <source>
        <dbReference type="ARBA" id="ARBA00004141"/>
    </source>
</evidence>
<dbReference type="PANTHER" id="PTHR13462">
    <property type="entry name" value="CALCIUM UNIPORTER PROTEIN, MITOCHONDRIAL"/>
    <property type="match status" value="1"/>
</dbReference>
<dbReference type="Proteomes" id="UP001181693">
    <property type="component" value="Unassembled WGS sequence"/>
</dbReference>
<evidence type="ECO:0000256" key="7">
    <source>
        <dbReference type="ARBA" id="ARBA00022989"/>
    </source>
</evidence>